<keyword evidence="3" id="KW-1185">Reference proteome</keyword>
<evidence type="ECO:0000313" key="2">
    <source>
        <dbReference type="EMBL" id="KAF7279080.1"/>
    </source>
</evidence>
<accession>A0A834IE13</accession>
<protein>
    <submittedName>
        <fullName evidence="2">Uncharacterized protein</fullName>
    </submittedName>
</protein>
<comment type="caution">
    <text evidence="2">The sequence shown here is derived from an EMBL/GenBank/DDBJ whole genome shotgun (WGS) entry which is preliminary data.</text>
</comment>
<organism evidence="2 3">
    <name type="scientific">Rhynchophorus ferrugineus</name>
    <name type="common">Red palm weevil</name>
    <name type="synonym">Curculio ferrugineus</name>
    <dbReference type="NCBI Taxonomy" id="354439"/>
    <lineage>
        <taxon>Eukaryota</taxon>
        <taxon>Metazoa</taxon>
        <taxon>Ecdysozoa</taxon>
        <taxon>Arthropoda</taxon>
        <taxon>Hexapoda</taxon>
        <taxon>Insecta</taxon>
        <taxon>Pterygota</taxon>
        <taxon>Neoptera</taxon>
        <taxon>Endopterygota</taxon>
        <taxon>Coleoptera</taxon>
        <taxon>Polyphaga</taxon>
        <taxon>Cucujiformia</taxon>
        <taxon>Curculionidae</taxon>
        <taxon>Dryophthorinae</taxon>
        <taxon>Rhynchophorus</taxon>
    </lineage>
</organism>
<gene>
    <name evidence="2" type="ORF">GWI33_007712</name>
</gene>
<dbReference type="Proteomes" id="UP000625711">
    <property type="component" value="Unassembled WGS sequence"/>
</dbReference>
<dbReference type="AlphaFoldDB" id="A0A834IE13"/>
<name>A0A834IE13_RHYFE</name>
<reference evidence="2" key="1">
    <citation type="submission" date="2020-08" db="EMBL/GenBank/DDBJ databases">
        <title>Genome sequencing and assembly of the red palm weevil Rhynchophorus ferrugineus.</title>
        <authorList>
            <person name="Dias G.B."/>
            <person name="Bergman C.M."/>
            <person name="Manee M."/>
        </authorList>
    </citation>
    <scope>NUCLEOTIDE SEQUENCE</scope>
    <source>
        <strain evidence="2">AA-2017</strain>
        <tissue evidence="2">Whole larva</tissue>
    </source>
</reference>
<evidence type="ECO:0000313" key="3">
    <source>
        <dbReference type="Proteomes" id="UP000625711"/>
    </source>
</evidence>
<feature type="region of interest" description="Disordered" evidence="1">
    <location>
        <begin position="52"/>
        <end position="79"/>
    </location>
</feature>
<evidence type="ECO:0000256" key="1">
    <source>
        <dbReference type="SAM" id="MobiDB-lite"/>
    </source>
</evidence>
<proteinExistence type="predicted"/>
<sequence length="113" mass="12962">MSEIELRHVKVPIHSSPIPPHPGSSNCVIFLMFDVIPDLIFRRYGHLEDCRQDGEERGRRRRRPASLLPQSADAASETSSASFTALLSILMDIYVDRTPFPPIDFPRYKSQFY</sequence>
<dbReference type="EMBL" id="JAACXV010000377">
    <property type="protein sequence ID" value="KAF7279080.1"/>
    <property type="molecule type" value="Genomic_DNA"/>
</dbReference>